<dbReference type="AlphaFoldDB" id="S4XQ82"/>
<name>S4XQ82_SORCE</name>
<reference evidence="1 2" key="1">
    <citation type="journal article" date="2013" name="Sci. Rep.">
        <title>Extraordinary expansion of a Sorangium cellulosum genome from an alkaline milieu.</title>
        <authorList>
            <person name="Han K."/>
            <person name="Li Z.F."/>
            <person name="Peng R."/>
            <person name="Zhu L.P."/>
            <person name="Zhou T."/>
            <person name="Wang L.G."/>
            <person name="Li S.G."/>
            <person name="Zhang X.B."/>
            <person name="Hu W."/>
            <person name="Wu Z.H."/>
            <person name="Qin N."/>
            <person name="Li Y.Z."/>
        </authorList>
    </citation>
    <scope>NUCLEOTIDE SEQUENCE [LARGE SCALE GENOMIC DNA]</scope>
    <source>
        <strain evidence="1 2">So0157-2</strain>
    </source>
</reference>
<dbReference type="KEGG" id="scu:SCE1572_08655"/>
<proteinExistence type="predicted"/>
<dbReference type="Proteomes" id="UP000014803">
    <property type="component" value="Chromosome"/>
</dbReference>
<sequence length="85" mass="8660">MRSVFFPELPEDAVGCGDAGGAGAGACAWPPPGTGPAPAAAGGLGLGAEEQPNAAIEPAAAVSERKWRREEGMKRFYPIAPSRPR</sequence>
<dbReference type="STRING" id="1254432.SCE1572_08655"/>
<evidence type="ECO:0000313" key="1">
    <source>
        <dbReference type="EMBL" id="AGP34571.1"/>
    </source>
</evidence>
<dbReference type="HOGENOM" id="CLU_2510951_0_0_7"/>
<organism evidence="1 2">
    <name type="scientific">Sorangium cellulosum So0157-2</name>
    <dbReference type="NCBI Taxonomy" id="1254432"/>
    <lineage>
        <taxon>Bacteria</taxon>
        <taxon>Pseudomonadati</taxon>
        <taxon>Myxococcota</taxon>
        <taxon>Polyangia</taxon>
        <taxon>Polyangiales</taxon>
        <taxon>Polyangiaceae</taxon>
        <taxon>Sorangium</taxon>
    </lineage>
</organism>
<dbReference type="EMBL" id="CP003969">
    <property type="protein sequence ID" value="AGP34571.1"/>
    <property type="molecule type" value="Genomic_DNA"/>
</dbReference>
<gene>
    <name evidence="1" type="ORF">SCE1572_08655</name>
</gene>
<accession>S4XQ82</accession>
<protein>
    <submittedName>
        <fullName evidence="1">Uncharacterized protein</fullName>
    </submittedName>
</protein>
<evidence type="ECO:0000313" key="2">
    <source>
        <dbReference type="Proteomes" id="UP000014803"/>
    </source>
</evidence>